<dbReference type="EMBL" id="KZ825310">
    <property type="protein sequence ID" value="RAH51532.1"/>
    <property type="molecule type" value="Genomic_DNA"/>
</dbReference>
<reference evidence="1" key="1">
    <citation type="submission" date="2018-02" db="EMBL/GenBank/DDBJ databases">
        <title>The genomes of Aspergillus section Nigri reveals drivers in fungal speciation.</title>
        <authorList>
            <consortium name="DOE Joint Genome Institute"/>
            <person name="Vesth T.C."/>
            <person name="Nybo J."/>
            <person name="Theobald S."/>
            <person name="Brandl J."/>
            <person name="Frisvad J.C."/>
            <person name="Nielsen K.F."/>
            <person name="Lyhne E.K."/>
            <person name="Kogle M.E."/>
            <person name="Kuo A."/>
            <person name="Riley R."/>
            <person name="Clum A."/>
            <person name="Nolan M."/>
            <person name="Lipzen A."/>
            <person name="Salamov A."/>
            <person name="Henrissat B."/>
            <person name="Wiebenga A."/>
            <person name="De vries R.P."/>
            <person name="Grigoriev I.V."/>
            <person name="Mortensen U.H."/>
            <person name="Andersen M.R."/>
            <person name="Baker S.E."/>
        </authorList>
    </citation>
    <scope>NUCLEOTIDE SEQUENCE</scope>
    <source>
        <strain evidence="1">CBS 621.78</strain>
    </source>
</reference>
<protein>
    <submittedName>
        <fullName evidence="1">Uncharacterized protein</fullName>
    </submittedName>
</protein>
<accession>A0ACD1GQX6</accession>
<sequence>MRAGSVTSTVLRLAWAFRPPLYVQECSTFWRRVPAQVCESPLFLQTGFCWWVYHDIQSSSHHAAEKVNIETHIGTGRVASEIKQLTSIFVNYLGSHEDRLGCSYRSVPLAARQPLLVLDASLRLRDAARPLTACHVTMTFNNDESKANGLFETGPC</sequence>
<name>A0ACD1GQX6_9EURO</name>
<proteinExistence type="predicted"/>
<keyword evidence="2" id="KW-1185">Reference proteome</keyword>
<organism evidence="1 2">
    <name type="scientific">Aspergillus brunneoviolaceus CBS 621.78</name>
    <dbReference type="NCBI Taxonomy" id="1450534"/>
    <lineage>
        <taxon>Eukaryota</taxon>
        <taxon>Fungi</taxon>
        <taxon>Dikarya</taxon>
        <taxon>Ascomycota</taxon>
        <taxon>Pezizomycotina</taxon>
        <taxon>Eurotiomycetes</taxon>
        <taxon>Eurotiomycetidae</taxon>
        <taxon>Eurotiales</taxon>
        <taxon>Aspergillaceae</taxon>
        <taxon>Aspergillus</taxon>
        <taxon>Aspergillus subgen. Circumdati</taxon>
    </lineage>
</organism>
<evidence type="ECO:0000313" key="1">
    <source>
        <dbReference type="EMBL" id="RAH51532.1"/>
    </source>
</evidence>
<dbReference type="Proteomes" id="UP000249057">
    <property type="component" value="Unassembled WGS sequence"/>
</dbReference>
<gene>
    <name evidence="1" type="ORF">BO95DRAFT_5508</name>
</gene>
<evidence type="ECO:0000313" key="2">
    <source>
        <dbReference type="Proteomes" id="UP000249057"/>
    </source>
</evidence>